<proteinExistence type="predicted"/>
<feature type="transmembrane region" description="Helical" evidence="7">
    <location>
        <begin position="330"/>
        <end position="349"/>
    </location>
</feature>
<dbReference type="Gene3D" id="1.20.1720.10">
    <property type="entry name" value="Multidrug resistance protein D"/>
    <property type="match status" value="1"/>
</dbReference>
<keyword evidence="2 7" id="KW-0812">Transmembrane</keyword>
<keyword evidence="3 7" id="KW-1133">Transmembrane helix</keyword>
<accession>A0AB39RQ92</accession>
<feature type="compositionally biased region" description="Basic and acidic residues" evidence="6">
    <location>
        <begin position="464"/>
        <end position="480"/>
    </location>
</feature>
<evidence type="ECO:0000256" key="3">
    <source>
        <dbReference type="ARBA" id="ARBA00022989"/>
    </source>
</evidence>
<name>A0AB39RQ92_9ACTN</name>
<comment type="subcellular location">
    <subcellularLocation>
        <location evidence="1">Cell membrane</location>
        <topology evidence="1">Multi-pass membrane protein</topology>
    </subcellularLocation>
</comment>
<dbReference type="InterPro" id="IPR011701">
    <property type="entry name" value="MFS"/>
</dbReference>
<evidence type="ECO:0000256" key="4">
    <source>
        <dbReference type="ARBA" id="ARBA00023136"/>
    </source>
</evidence>
<evidence type="ECO:0000256" key="2">
    <source>
        <dbReference type="ARBA" id="ARBA00022692"/>
    </source>
</evidence>
<evidence type="ECO:0000256" key="7">
    <source>
        <dbReference type="SAM" id="Phobius"/>
    </source>
</evidence>
<dbReference type="Pfam" id="PF07690">
    <property type="entry name" value="MFS_1"/>
    <property type="match status" value="1"/>
</dbReference>
<feature type="transmembrane region" description="Helical" evidence="7">
    <location>
        <begin position="12"/>
        <end position="34"/>
    </location>
</feature>
<evidence type="ECO:0000256" key="6">
    <source>
        <dbReference type="SAM" id="MobiDB-lite"/>
    </source>
</evidence>
<dbReference type="GO" id="GO:0005886">
    <property type="term" value="C:plasma membrane"/>
    <property type="evidence" value="ECO:0007669"/>
    <property type="project" value="UniProtKB-SubCell"/>
</dbReference>
<feature type="transmembrane region" description="Helical" evidence="7">
    <location>
        <begin position="224"/>
        <end position="244"/>
    </location>
</feature>
<dbReference type="GO" id="GO:0046677">
    <property type="term" value="P:response to antibiotic"/>
    <property type="evidence" value="ECO:0007669"/>
    <property type="project" value="UniProtKB-KW"/>
</dbReference>
<feature type="transmembrane region" description="Helical" evidence="7">
    <location>
        <begin position="79"/>
        <end position="104"/>
    </location>
</feature>
<dbReference type="PANTHER" id="PTHR42718">
    <property type="entry name" value="MAJOR FACILITATOR SUPERFAMILY MULTIDRUG TRANSPORTER MFSC"/>
    <property type="match status" value="1"/>
</dbReference>
<feature type="transmembrane region" description="Helical" evidence="7">
    <location>
        <begin position="46"/>
        <end position="67"/>
    </location>
</feature>
<feature type="region of interest" description="Disordered" evidence="6">
    <location>
        <begin position="452"/>
        <end position="537"/>
    </location>
</feature>
<evidence type="ECO:0000313" key="9">
    <source>
        <dbReference type="EMBL" id="XDQ57407.1"/>
    </source>
</evidence>
<dbReference type="PROSITE" id="PS50850">
    <property type="entry name" value="MFS"/>
    <property type="match status" value="1"/>
</dbReference>
<gene>
    <name evidence="9" type="ORF">AB5J53_39935</name>
</gene>
<feature type="transmembrane region" description="Helical" evidence="7">
    <location>
        <begin position="166"/>
        <end position="185"/>
    </location>
</feature>
<dbReference type="AlphaFoldDB" id="A0AB39RQ92"/>
<feature type="transmembrane region" description="Helical" evidence="7">
    <location>
        <begin position="265"/>
        <end position="290"/>
    </location>
</feature>
<keyword evidence="4 7" id="KW-0472">Membrane</keyword>
<dbReference type="GO" id="GO:0022857">
    <property type="term" value="F:transmembrane transporter activity"/>
    <property type="evidence" value="ECO:0007669"/>
    <property type="project" value="InterPro"/>
</dbReference>
<feature type="compositionally biased region" description="Low complexity" evidence="6">
    <location>
        <begin position="516"/>
        <end position="527"/>
    </location>
</feature>
<feature type="domain" description="Major facilitator superfamily (MFS) profile" evidence="8">
    <location>
        <begin position="13"/>
        <end position="449"/>
    </location>
</feature>
<dbReference type="RefSeq" id="WP_369250474.1">
    <property type="nucleotide sequence ID" value="NZ_CP163443.1"/>
</dbReference>
<evidence type="ECO:0000256" key="1">
    <source>
        <dbReference type="ARBA" id="ARBA00004651"/>
    </source>
</evidence>
<dbReference type="Gene3D" id="1.20.1250.20">
    <property type="entry name" value="MFS general substrate transporter like domains"/>
    <property type="match status" value="1"/>
</dbReference>
<feature type="transmembrane region" description="Helical" evidence="7">
    <location>
        <begin position="302"/>
        <end position="323"/>
    </location>
</feature>
<dbReference type="InterPro" id="IPR036259">
    <property type="entry name" value="MFS_trans_sf"/>
</dbReference>
<dbReference type="PANTHER" id="PTHR42718:SF42">
    <property type="entry name" value="EXPORT PROTEIN"/>
    <property type="match status" value="1"/>
</dbReference>
<evidence type="ECO:0000256" key="5">
    <source>
        <dbReference type="ARBA" id="ARBA00023251"/>
    </source>
</evidence>
<feature type="transmembrane region" description="Helical" evidence="7">
    <location>
        <begin position="355"/>
        <end position="381"/>
    </location>
</feature>
<sequence>MNPPGSAVHRRITLASSVLGAVIVALDGTVLTVAQPTLQRDLHASFAQVQWTSTGYLIAVASLLVFAGRLGDRYGHQRVFATGILGFGATSAGIGFAPGIGWVIGLRVAQGVFGALLQPATLGMLRAAYPPDRLGMPIALRTSAIGLAAAGPLVGGALVTHLDWRAVFFLNVVPALVMGALALAVRGPVRRGTPAGGPDVPGACLLALVLAGLVHTLVGIPEAGWTAATVLGLVVVTVAGAAFVRHERRTASPLVPSDVLGSAAIGAALGILVAASASMLGTLFVGSYFLQETLGLDPLQTSLRALPGAVMMVLGAPLSAVLLRRFGARPTTLAGMGVLTLGVVVLSRLDEASTAVPIGAGFLLLGAGFGAVMVAATAVVVRHASAESAGVAGGLQQTAMNVGPTLGVAAAATLMTLTTGVATGPPLTVLATVSATGVLLALRLPGRAGVVTAGQGPPGGRFHHPYETMKDWSRSSEESHGTPATGGRAARGRPRSEGAGPPRPALHPPGRRRPAARLPRVRGPARPYRAPDHVRLS</sequence>
<dbReference type="SUPFAM" id="SSF103473">
    <property type="entry name" value="MFS general substrate transporter"/>
    <property type="match status" value="1"/>
</dbReference>
<dbReference type="EMBL" id="CP163443">
    <property type="protein sequence ID" value="XDQ57407.1"/>
    <property type="molecule type" value="Genomic_DNA"/>
</dbReference>
<keyword evidence="5" id="KW-0046">Antibiotic resistance</keyword>
<feature type="transmembrane region" description="Helical" evidence="7">
    <location>
        <begin position="138"/>
        <end position="160"/>
    </location>
</feature>
<reference evidence="9" key="1">
    <citation type="submission" date="2024-07" db="EMBL/GenBank/DDBJ databases">
        <authorList>
            <person name="Yu S.T."/>
        </authorList>
    </citation>
    <scope>NUCLEOTIDE SEQUENCE</scope>
    <source>
        <strain evidence="9">R41</strain>
    </source>
</reference>
<evidence type="ECO:0000259" key="8">
    <source>
        <dbReference type="PROSITE" id="PS50850"/>
    </source>
</evidence>
<dbReference type="InterPro" id="IPR020846">
    <property type="entry name" value="MFS_dom"/>
</dbReference>
<protein>
    <submittedName>
        <fullName evidence="9">MFS transporter</fullName>
    </submittedName>
</protein>
<dbReference type="CDD" id="cd17321">
    <property type="entry name" value="MFS_MMR_MDR_like"/>
    <property type="match status" value="1"/>
</dbReference>
<organism evidence="9">
    <name type="scientific">Streptomyces sp. R41</name>
    <dbReference type="NCBI Taxonomy" id="3238632"/>
    <lineage>
        <taxon>Bacteria</taxon>
        <taxon>Bacillati</taxon>
        <taxon>Actinomycetota</taxon>
        <taxon>Actinomycetes</taxon>
        <taxon>Kitasatosporales</taxon>
        <taxon>Streptomycetaceae</taxon>
        <taxon>Streptomyces</taxon>
    </lineage>
</organism>